<evidence type="ECO:0008006" key="4">
    <source>
        <dbReference type="Google" id="ProtNLM"/>
    </source>
</evidence>
<evidence type="ECO:0000256" key="1">
    <source>
        <dbReference type="SAM" id="MobiDB-lite"/>
    </source>
</evidence>
<feature type="compositionally biased region" description="Low complexity" evidence="1">
    <location>
        <begin position="11"/>
        <end position="23"/>
    </location>
</feature>
<name>A0ABQ8BYR6_BRANA</name>
<feature type="region of interest" description="Disordered" evidence="1">
    <location>
        <begin position="1"/>
        <end position="23"/>
    </location>
</feature>
<dbReference type="EMBL" id="JAGKQM010000009">
    <property type="protein sequence ID" value="KAH0909913.1"/>
    <property type="molecule type" value="Genomic_DNA"/>
</dbReference>
<comment type="caution">
    <text evidence="2">The sequence shown here is derived from an EMBL/GenBank/DDBJ whole genome shotgun (WGS) entry which is preliminary data.</text>
</comment>
<sequence length="438" mass="49552">MLRKNPELRPSTSSASALHSKGSSQAELLGGTIHCNQNLNPQGEAAILLSKEGVLLANENSLSSVKPVHTYLHHRMPVDLSANITGRVTVRRPAVSKNSGASYRSASLRVVLQTIRRASLPVSHKPAKGTRYSLYTPNIGILHHLNSPDVSVNSPIIDTIKFALASYEEMPFTPVVRKKKNKGSSRGSYSPPPPEELQQPLDCSITKDKFTLEPERETKSGGAEGLLEFIARLLLDERYDELNVLLKPFGPGKCRLEKQRYGCLRATRSPRNPLTLPVLTTKLLHPNDYVVPRRSMLSWRLNRRNIFPDKDIIKRYIQSVLVTGFLLGSAEVDIFFIFCSHEMMKLKTQLASRENFMRKLWLLDQLFKKHVYGVRAGGEKVYNVFHNQFLVALKRFQVDKQELVHKSANETVIRLLQCMSSEKTFPHHKLKLMIPYIV</sequence>
<accession>A0ABQ8BYR6</accession>
<dbReference type="Proteomes" id="UP000824890">
    <property type="component" value="Unassembled WGS sequence"/>
</dbReference>
<reference evidence="2 3" key="1">
    <citation type="submission" date="2021-05" db="EMBL/GenBank/DDBJ databases">
        <title>Genome Assembly of Synthetic Allotetraploid Brassica napus Reveals Homoeologous Exchanges between Subgenomes.</title>
        <authorList>
            <person name="Davis J.T."/>
        </authorList>
    </citation>
    <scope>NUCLEOTIDE SEQUENCE [LARGE SCALE GENOMIC DNA]</scope>
    <source>
        <strain evidence="3">cv. Da-Ae</strain>
        <tissue evidence="2">Seedling</tissue>
    </source>
</reference>
<evidence type="ECO:0000313" key="3">
    <source>
        <dbReference type="Proteomes" id="UP000824890"/>
    </source>
</evidence>
<feature type="region of interest" description="Disordered" evidence="1">
    <location>
        <begin position="177"/>
        <end position="200"/>
    </location>
</feature>
<protein>
    <recommendedName>
        <fullName evidence="4">RNA-directed DNA polymerase</fullName>
    </recommendedName>
</protein>
<organism evidence="2 3">
    <name type="scientific">Brassica napus</name>
    <name type="common">Rape</name>
    <dbReference type="NCBI Taxonomy" id="3708"/>
    <lineage>
        <taxon>Eukaryota</taxon>
        <taxon>Viridiplantae</taxon>
        <taxon>Streptophyta</taxon>
        <taxon>Embryophyta</taxon>
        <taxon>Tracheophyta</taxon>
        <taxon>Spermatophyta</taxon>
        <taxon>Magnoliopsida</taxon>
        <taxon>eudicotyledons</taxon>
        <taxon>Gunneridae</taxon>
        <taxon>Pentapetalae</taxon>
        <taxon>rosids</taxon>
        <taxon>malvids</taxon>
        <taxon>Brassicales</taxon>
        <taxon>Brassicaceae</taxon>
        <taxon>Brassiceae</taxon>
        <taxon>Brassica</taxon>
    </lineage>
</organism>
<proteinExistence type="predicted"/>
<keyword evidence="3" id="KW-1185">Reference proteome</keyword>
<gene>
    <name evidence="2" type="ORF">HID58_033234</name>
</gene>
<evidence type="ECO:0000313" key="2">
    <source>
        <dbReference type="EMBL" id="KAH0909913.1"/>
    </source>
</evidence>